<protein>
    <submittedName>
        <fullName evidence="2">Uncharacterized protein</fullName>
    </submittedName>
</protein>
<evidence type="ECO:0000256" key="1">
    <source>
        <dbReference type="SAM" id="MobiDB-lite"/>
    </source>
</evidence>
<comment type="caution">
    <text evidence="2">The sequence shown here is derived from an EMBL/GenBank/DDBJ whole genome shotgun (WGS) entry which is preliminary data.</text>
</comment>
<evidence type="ECO:0000313" key="2">
    <source>
        <dbReference type="EMBL" id="NML30052.1"/>
    </source>
</evidence>
<sequence length="126" mass="11841">MKRAKREAGGIVRTMLVVAVLSMGAVGTVAAQQMVGGQSGGANGSGSVAAAGGSAAGGGTGAGPSATPGVTSGTTPGVGTSVNPTYGGNSSSSGPALNNMRANGTALYMNPDPRAPNVTGRPAPTR</sequence>
<feature type="region of interest" description="Disordered" evidence="1">
    <location>
        <begin position="35"/>
        <end position="126"/>
    </location>
</feature>
<dbReference type="EMBL" id="JABBFZ010000002">
    <property type="protein sequence ID" value="NML30052.1"/>
    <property type="molecule type" value="Genomic_DNA"/>
</dbReference>
<proteinExistence type="predicted"/>
<name>A0A7X9ZVM0_9BURK</name>
<gene>
    <name evidence="2" type="ORF">HHL14_04315</name>
</gene>
<evidence type="ECO:0000313" key="3">
    <source>
        <dbReference type="Proteomes" id="UP000583127"/>
    </source>
</evidence>
<dbReference type="Proteomes" id="UP000583127">
    <property type="component" value="Unassembled WGS sequence"/>
</dbReference>
<organism evidence="2 3">
    <name type="scientific">Paraburkholderia antibiotica</name>
    <dbReference type="NCBI Taxonomy" id="2728839"/>
    <lineage>
        <taxon>Bacteria</taxon>
        <taxon>Pseudomonadati</taxon>
        <taxon>Pseudomonadota</taxon>
        <taxon>Betaproteobacteria</taxon>
        <taxon>Burkholderiales</taxon>
        <taxon>Burkholderiaceae</taxon>
        <taxon>Paraburkholderia</taxon>
    </lineage>
</organism>
<accession>A0A7X9ZVM0</accession>
<feature type="compositionally biased region" description="Low complexity" evidence="1">
    <location>
        <begin position="63"/>
        <end position="82"/>
    </location>
</feature>
<reference evidence="2 3" key="1">
    <citation type="submission" date="2020-04" db="EMBL/GenBank/DDBJ databases">
        <title>Paraburkholderia sp. G-4-1-8 isolated from soil.</title>
        <authorList>
            <person name="Dahal R.H."/>
        </authorList>
    </citation>
    <scope>NUCLEOTIDE SEQUENCE [LARGE SCALE GENOMIC DNA]</scope>
    <source>
        <strain evidence="2 3">G-4-1-8</strain>
    </source>
</reference>
<feature type="compositionally biased region" description="Polar residues" evidence="1">
    <location>
        <begin position="83"/>
        <end position="102"/>
    </location>
</feature>
<keyword evidence="3" id="KW-1185">Reference proteome</keyword>
<dbReference type="AlphaFoldDB" id="A0A7X9ZVM0"/>